<organism evidence="2">
    <name type="scientific">Anguilla anguilla</name>
    <name type="common">European freshwater eel</name>
    <name type="synonym">Muraena anguilla</name>
    <dbReference type="NCBI Taxonomy" id="7936"/>
    <lineage>
        <taxon>Eukaryota</taxon>
        <taxon>Metazoa</taxon>
        <taxon>Chordata</taxon>
        <taxon>Craniata</taxon>
        <taxon>Vertebrata</taxon>
        <taxon>Euteleostomi</taxon>
        <taxon>Actinopterygii</taxon>
        <taxon>Neopterygii</taxon>
        <taxon>Teleostei</taxon>
        <taxon>Anguilliformes</taxon>
        <taxon>Anguillidae</taxon>
        <taxon>Anguilla</taxon>
    </lineage>
</organism>
<dbReference type="EMBL" id="GBXM01108302">
    <property type="protein sequence ID" value="JAH00275.1"/>
    <property type="molecule type" value="Transcribed_RNA"/>
</dbReference>
<evidence type="ECO:0000313" key="2">
    <source>
        <dbReference type="EMBL" id="JAH00275.1"/>
    </source>
</evidence>
<proteinExistence type="predicted"/>
<reference evidence="2" key="1">
    <citation type="submission" date="2014-11" db="EMBL/GenBank/DDBJ databases">
        <authorList>
            <person name="Amaro Gonzalez C."/>
        </authorList>
    </citation>
    <scope>NUCLEOTIDE SEQUENCE</scope>
</reference>
<feature type="transmembrane region" description="Helical" evidence="1">
    <location>
        <begin position="25"/>
        <end position="44"/>
    </location>
</feature>
<accession>A0A0E9P8A2</accession>
<keyword evidence="1" id="KW-0812">Transmembrane</keyword>
<reference evidence="2" key="2">
    <citation type="journal article" date="2015" name="Fish Shellfish Immunol.">
        <title>Early steps in the European eel (Anguilla anguilla)-Vibrio vulnificus interaction in the gills: Role of the RtxA13 toxin.</title>
        <authorList>
            <person name="Callol A."/>
            <person name="Pajuelo D."/>
            <person name="Ebbesson L."/>
            <person name="Teles M."/>
            <person name="MacKenzie S."/>
            <person name="Amaro C."/>
        </authorList>
    </citation>
    <scope>NUCLEOTIDE SEQUENCE</scope>
</reference>
<dbReference type="AlphaFoldDB" id="A0A0E9P8A2"/>
<name>A0A0E9P8A2_ANGAN</name>
<sequence length="123" mass="13733">MRPFHLSSVASDKKNLSSARCSKNGILLSSIDFVDVIGAALLLVRHQLQRVGRSSSNWKEVGLILGLLDVEESLSEAPRPRLLWTSCLIFHRRCLYNLYPSIQYVIHLFLVGVVGAGVYPSMH</sequence>
<evidence type="ECO:0000256" key="1">
    <source>
        <dbReference type="SAM" id="Phobius"/>
    </source>
</evidence>
<protein>
    <submittedName>
        <fullName evidence="2">Uncharacterized protein</fullName>
    </submittedName>
</protein>
<keyword evidence="1" id="KW-1133">Transmembrane helix</keyword>
<keyword evidence="1" id="KW-0472">Membrane</keyword>
<feature type="transmembrane region" description="Helical" evidence="1">
    <location>
        <begin position="102"/>
        <end position="122"/>
    </location>
</feature>